<dbReference type="PANTHER" id="PTHR23259">
    <property type="entry name" value="RIDDLE"/>
    <property type="match status" value="1"/>
</dbReference>
<dbReference type="Proteomes" id="UP000786811">
    <property type="component" value="Unassembled WGS sequence"/>
</dbReference>
<name>A0A8J2EB35_COTCN</name>
<evidence type="ECO:0000313" key="6">
    <source>
        <dbReference type="EMBL" id="CAG5074076.1"/>
    </source>
</evidence>
<dbReference type="InterPro" id="IPR036084">
    <property type="entry name" value="Ser_inhib-like_sf"/>
</dbReference>
<keyword evidence="2" id="KW-0646">Protease inhibitor</keyword>
<dbReference type="OrthoDB" id="6236007at2759"/>
<keyword evidence="3" id="KW-1015">Disulfide bond</keyword>
<reference evidence="6" key="1">
    <citation type="submission" date="2021-04" db="EMBL/GenBank/DDBJ databases">
        <authorList>
            <person name="Chebbi M.A.C M."/>
        </authorList>
    </citation>
    <scope>NUCLEOTIDE SEQUENCE</scope>
</reference>
<dbReference type="Gene3D" id="2.10.25.10">
    <property type="entry name" value="Laminin"/>
    <property type="match status" value="1"/>
</dbReference>
<evidence type="ECO:0000256" key="1">
    <source>
        <dbReference type="ARBA" id="ARBA00007611"/>
    </source>
</evidence>
<sequence length="107" mass="11765">MTRYLLAFTLIFIVANVHVLAEDAEVKCGANEEIDLCGKMCEPTCGCREHNPIFCPGIQCGGVTSACRCKKGFVRNDSRECVSLEDCPKKDDSEPKLAGLKFCLDED</sequence>
<dbReference type="PANTHER" id="PTHR23259:SF70">
    <property type="entry name" value="ACCESSORY GLAND PROTEIN ACP62F-RELATED"/>
    <property type="match status" value="1"/>
</dbReference>
<dbReference type="Pfam" id="PF01826">
    <property type="entry name" value="TIL"/>
    <property type="match status" value="1"/>
</dbReference>
<comment type="caution">
    <text evidence="6">The sequence shown here is derived from an EMBL/GenBank/DDBJ whole genome shotgun (WGS) entry which is preliminary data.</text>
</comment>
<dbReference type="InterPro" id="IPR002919">
    <property type="entry name" value="TIL_dom"/>
</dbReference>
<organism evidence="6 7">
    <name type="scientific">Cotesia congregata</name>
    <name type="common">Parasitoid wasp</name>
    <name type="synonym">Apanteles congregatus</name>
    <dbReference type="NCBI Taxonomy" id="51543"/>
    <lineage>
        <taxon>Eukaryota</taxon>
        <taxon>Metazoa</taxon>
        <taxon>Ecdysozoa</taxon>
        <taxon>Arthropoda</taxon>
        <taxon>Hexapoda</taxon>
        <taxon>Insecta</taxon>
        <taxon>Pterygota</taxon>
        <taxon>Neoptera</taxon>
        <taxon>Endopterygota</taxon>
        <taxon>Hymenoptera</taxon>
        <taxon>Apocrita</taxon>
        <taxon>Ichneumonoidea</taxon>
        <taxon>Braconidae</taxon>
        <taxon>Microgastrinae</taxon>
        <taxon>Cotesia</taxon>
    </lineage>
</organism>
<feature type="domain" description="TIL" evidence="5">
    <location>
        <begin position="28"/>
        <end position="87"/>
    </location>
</feature>
<evidence type="ECO:0000313" key="7">
    <source>
        <dbReference type="Proteomes" id="UP000786811"/>
    </source>
</evidence>
<evidence type="ECO:0000259" key="5">
    <source>
        <dbReference type="Pfam" id="PF01826"/>
    </source>
</evidence>
<keyword evidence="7" id="KW-1185">Reference proteome</keyword>
<gene>
    <name evidence="6" type="ORF">HICCMSTLAB_LOCUS848</name>
</gene>
<dbReference type="InterPro" id="IPR051368">
    <property type="entry name" value="SerProtInhib-TIL_Domain"/>
</dbReference>
<dbReference type="AlphaFoldDB" id="A0A8J2EB35"/>
<feature type="chain" id="PRO_5035188165" evidence="4">
    <location>
        <begin position="22"/>
        <end position="107"/>
    </location>
</feature>
<dbReference type="GO" id="GO:0030414">
    <property type="term" value="F:peptidase inhibitor activity"/>
    <property type="evidence" value="ECO:0007669"/>
    <property type="project" value="UniProtKB-KW"/>
</dbReference>
<evidence type="ECO:0000256" key="3">
    <source>
        <dbReference type="ARBA" id="ARBA00023157"/>
    </source>
</evidence>
<dbReference type="CDD" id="cd19941">
    <property type="entry name" value="TIL"/>
    <property type="match status" value="1"/>
</dbReference>
<protein>
    <submittedName>
        <fullName evidence="6">Similar to O4: Probable protease inhibitor Egf0.4a (Microplitis demolitor bracovirus (Isolate Webb))</fullName>
    </submittedName>
</protein>
<dbReference type="SUPFAM" id="SSF57567">
    <property type="entry name" value="Serine protease inhibitors"/>
    <property type="match status" value="1"/>
</dbReference>
<keyword evidence="4" id="KW-0732">Signal</keyword>
<proteinExistence type="inferred from homology"/>
<dbReference type="EMBL" id="CAJNRD030001114">
    <property type="protein sequence ID" value="CAG5074076.1"/>
    <property type="molecule type" value="Genomic_DNA"/>
</dbReference>
<accession>A0A8J2EB35</accession>
<feature type="signal peptide" evidence="4">
    <location>
        <begin position="1"/>
        <end position="21"/>
    </location>
</feature>
<evidence type="ECO:0000256" key="2">
    <source>
        <dbReference type="ARBA" id="ARBA00022690"/>
    </source>
</evidence>
<comment type="similarity">
    <text evidence="1">Belongs to the serine protease inhibitor-like (TIL domain-containing) family.</text>
</comment>
<evidence type="ECO:0000256" key="4">
    <source>
        <dbReference type="SAM" id="SignalP"/>
    </source>
</evidence>